<evidence type="ECO:0000313" key="1">
    <source>
        <dbReference type="EMBL" id="KXT02045.1"/>
    </source>
</evidence>
<dbReference type="SUPFAM" id="SSF56112">
    <property type="entry name" value="Protein kinase-like (PK-like)"/>
    <property type="match status" value="1"/>
</dbReference>
<protein>
    <submittedName>
        <fullName evidence="1">Uncharacterized protein</fullName>
    </submittedName>
</protein>
<evidence type="ECO:0000313" key="2">
    <source>
        <dbReference type="Proteomes" id="UP000070133"/>
    </source>
</evidence>
<name>A0A139HHU5_9PEZI</name>
<gene>
    <name evidence="1" type="ORF">AC578_6526</name>
</gene>
<organism evidence="1 2">
    <name type="scientific">Pseudocercospora eumusae</name>
    <dbReference type="NCBI Taxonomy" id="321146"/>
    <lineage>
        <taxon>Eukaryota</taxon>
        <taxon>Fungi</taxon>
        <taxon>Dikarya</taxon>
        <taxon>Ascomycota</taxon>
        <taxon>Pezizomycotina</taxon>
        <taxon>Dothideomycetes</taxon>
        <taxon>Dothideomycetidae</taxon>
        <taxon>Mycosphaerellales</taxon>
        <taxon>Mycosphaerellaceae</taxon>
        <taxon>Pseudocercospora</taxon>
    </lineage>
</organism>
<dbReference type="OrthoDB" id="5401170at2759"/>
<sequence length="675" mass="77002">MNHGLTLEDADRLLDPIVHFPELGAAFQRVRPITDFRKDDAEARVLYICRRIQPDATNGTAAASVDGKDDLFVLKCKVQAPSVLAGGLTTPIPGPSEHTKDELKALQKFSDTNSPGLPHLIAWKTVVQDERGPMPGGYIAYIVMTLMPGQHLMDLKFWSMEDAQKEEIRDAFTPAIRHVWSLGFDPYDCALRNILWEADTRRLSLVDFEHWHPMTKDPINMDVRLEMQKWGIVQQPPHNSHWEAFFHAEAKPSQRQLFKTHTYVLTNALSSNRSYQSTMLPVNAPRDRKDIVRQLGKGRLPDELILIVFKYVACDSVLPVVLEVNPQCCYSNAFALSKHLLGTPGIGEHHLLKIMEEALHSERHLLLDYQTSNVHGRVNSVLSPSQLRHIRHVELQVSIDPRDCYRDWALEPAALTLTKRIRRTLREARTQLPCLEHFRLTIQIQHWGPAPLTQNFKAIRDKEEPVILELLSQLRGRLEGWECSIKLQHSFRKEGVTAEEADLQFDGIPALTLHRIRQRTAASYTRAWLFNRFLRLSAFFAQPEQIRAGLRQLAIQGDSAPRISHGRWHTFFAESEVSLYYDPFTTAIITSPFYLNGCRMIKRSQPRLQRYDAGEIEARFRAAGGYVPRTSPERSLCAPDCYVHCSANSVEQAKKAMIALSKDLREGEHEIGPHS</sequence>
<dbReference type="InterPro" id="IPR011009">
    <property type="entry name" value="Kinase-like_dom_sf"/>
</dbReference>
<keyword evidence="2" id="KW-1185">Reference proteome</keyword>
<dbReference type="AlphaFoldDB" id="A0A139HHU5"/>
<reference evidence="1 2" key="1">
    <citation type="submission" date="2015-07" db="EMBL/GenBank/DDBJ databases">
        <title>Comparative genomics of the Sigatoka disease complex on banana suggests a link between parallel evolutionary changes in Pseudocercospora fijiensis and Pseudocercospora eumusae and increased virulence on the banana host.</title>
        <authorList>
            <person name="Chang T.-C."/>
            <person name="Salvucci A."/>
            <person name="Crous P.W."/>
            <person name="Stergiopoulos I."/>
        </authorList>
    </citation>
    <scope>NUCLEOTIDE SEQUENCE [LARGE SCALE GENOMIC DNA]</scope>
    <source>
        <strain evidence="1 2">CBS 114824</strain>
    </source>
</reference>
<dbReference type="Proteomes" id="UP000070133">
    <property type="component" value="Unassembled WGS sequence"/>
</dbReference>
<comment type="caution">
    <text evidence="1">The sequence shown here is derived from an EMBL/GenBank/DDBJ whole genome shotgun (WGS) entry which is preliminary data.</text>
</comment>
<proteinExistence type="predicted"/>
<accession>A0A139HHU5</accession>
<dbReference type="EMBL" id="LFZN01000047">
    <property type="protein sequence ID" value="KXT02045.1"/>
    <property type="molecule type" value="Genomic_DNA"/>
</dbReference>